<keyword evidence="3" id="KW-0804">Transcription</keyword>
<dbReference type="SMART" id="SM00895">
    <property type="entry name" value="FCD"/>
    <property type="match status" value="1"/>
</dbReference>
<dbReference type="Pfam" id="PF00392">
    <property type="entry name" value="GntR"/>
    <property type="match status" value="1"/>
</dbReference>
<dbReference type="RefSeq" id="WP_109274134.1">
    <property type="nucleotide sequence ID" value="NZ_QFKX01000001.1"/>
</dbReference>
<dbReference type="Gene3D" id="1.10.10.10">
    <property type="entry name" value="Winged helix-like DNA-binding domain superfamily/Winged helix DNA-binding domain"/>
    <property type="match status" value="1"/>
</dbReference>
<dbReference type="InterPro" id="IPR011711">
    <property type="entry name" value="GntR_C"/>
</dbReference>
<accession>A0A2U2RN04</accession>
<gene>
    <name evidence="5" type="ORF">DEO23_00920</name>
</gene>
<name>A0A2U2RN04_9MICO</name>
<protein>
    <submittedName>
        <fullName evidence="5">GntR family transcriptional regulator</fullName>
    </submittedName>
</protein>
<evidence type="ECO:0000259" key="4">
    <source>
        <dbReference type="PROSITE" id="PS50949"/>
    </source>
</evidence>
<dbReference type="Gene3D" id="1.20.120.530">
    <property type="entry name" value="GntR ligand-binding domain-like"/>
    <property type="match status" value="1"/>
</dbReference>
<sequence length="231" mass="25088">MASAVSDKAISAIKQMVVDGTLRPGDRLPTEKELAETIGVSRNSLREAVKALSVIRVLDVRQGNGTYVTALEPAQLLESLSFVLDMHQDSSHLEILELRRLLEPVAVEQACPHLTEQDLDELEAMLGQLTAGSGIETLVESDIAFHRLINHRCPNAYLATLLDSLASSTSRARVWRGLTDASAAQRTLAEHTRILEALRAGRADLARVYASAHVAGVESWLIAQGPPPEED</sequence>
<dbReference type="EMBL" id="QFKX01000001">
    <property type="protein sequence ID" value="PWH07250.1"/>
    <property type="molecule type" value="Genomic_DNA"/>
</dbReference>
<dbReference type="Proteomes" id="UP000245590">
    <property type="component" value="Unassembled WGS sequence"/>
</dbReference>
<dbReference type="OrthoDB" id="7989071at2"/>
<proteinExistence type="predicted"/>
<dbReference type="SMART" id="SM00345">
    <property type="entry name" value="HTH_GNTR"/>
    <property type="match status" value="1"/>
</dbReference>
<organism evidence="5 6">
    <name type="scientific">Brachybacterium endophyticum</name>
    <dbReference type="NCBI Taxonomy" id="2182385"/>
    <lineage>
        <taxon>Bacteria</taxon>
        <taxon>Bacillati</taxon>
        <taxon>Actinomycetota</taxon>
        <taxon>Actinomycetes</taxon>
        <taxon>Micrococcales</taxon>
        <taxon>Dermabacteraceae</taxon>
        <taxon>Brachybacterium</taxon>
    </lineage>
</organism>
<dbReference type="AlphaFoldDB" id="A0A2U2RN04"/>
<evidence type="ECO:0000313" key="6">
    <source>
        <dbReference type="Proteomes" id="UP000245590"/>
    </source>
</evidence>
<dbReference type="PANTHER" id="PTHR43537">
    <property type="entry name" value="TRANSCRIPTIONAL REGULATOR, GNTR FAMILY"/>
    <property type="match status" value="1"/>
</dbReference>
<dbReference type="CDD" id="cd07377">
    <property type="entry name" value="WHTH_GntR"/>
    <property type="match status" value="1"/>
</dbReference>
<evidence type="ECO:0000256" key="1">
    <source>
        <dbReference type="ARBA" id="ARBA00023015"/>
    </source>
</evidence>
<dbReference type="PRINTS" id="PR00035">
    <property type="entry name" value="HTHGNTR"/>
</dbReference>
<dbReference type="GO" id="GO:0003700">
    <property type="term" value="F:DNA-binding transcription factor activity"/>
    <property type="evidence" value="ECO:0007669"/>
    <property type="project" value="InterPro"/>
</dbReference>
<dbReference type="InterPro" id="IPR036388">
    <property type="entry name" value="WH-like_DNA-bd_sf"/>
</dbReference>
<dbReference type="PANTHER" id="PTHR43537:SF5">
    <property type="entry name" value="UXU OPERON TRANSCRIPTIONAL REGULATOR"/>
    <property type="match status" value="1"/>
</dbReference>
<feature type="domain" description="HTH gntR-type" evidence="4">
    <location>
        <begin position="3"/>
        <end position="71"/>
    </location>
</feature>
<dbReference type="PROSITE" id="PS50949">
    <property type="entry name" value="HTH_GNTR"/>
    <property type="match status" value="1"/>
</dbReference>
<dbReference type="SUPFAM" id="SSF48008">
    <property type="entry name" value="GntR ligand-binding domain-like"/>
    <property type="match status" value="1"/>
</dbReference>
<keyword evidence="2" id="KW-0238">DNA-binding</keyword>
<keyword evidence="1" id="KW-0805">Transcription regulation</keyword>
<dbReference type="InterPro" id="IPR000524">
    <property type="entry name" value="Tscrpt_reg_HTH_GntR"/>
</dbReference>
<evidence type="ECO:0000256" key="3">
    <source>
        <dbReference type="ARBA" id="ARBA00023163"/>
    </source>
</evidence>
<dbReference type="InterPro" id="IPR008920">
    <property type="entry name" value="TF_FadR/GntR_C"/>
</dbReference>
<comment type="caution">
    <text evidence="5">The sequence shown here is derived from an EMBL/GenBank/DDBJ whole genome shotgun (WGS) entry which is preliminary data.</text>
</comment>
<dbReference type="SUPFAM" id="SSF46785">
    <property type="entry name" value="Winged helix' DNA-binding domain"/>
    <property type="match status" value="1"/>
</dbReference>
<reference evidence="5 6" key="1">
    <citation type="submission" date="2018-05" db="EMBL/GenBank/DDBJ databases">
        <title>Brachybacterium sp. M1HQ-2T, whole genome shotgun sequence.</title>
        <authorList>
            <person name="Tuo L."/>
        </authorList>
    </citation>
    <scope>NUCLEOTIDE SEQUENCE [LARGE SCALE GENOMIC DNA]</scope>
    <source>
        <strain evidence="5 6">M1HQ-2</strain>
    </source>
</reference>
<evidence type="ECO:0000313" key="5">
    <source>
        <dbReference type="EMBL" id="PWH07250.1"/>
    </source>
</evidence>
<dbReference type="GO" id="GO:0003677">
    <property type="term" value="F:DNA binding"/>
    <property type="evidence" value="ECO:0007669"/>
    <property type="project" value="UniProtKB-KW"/>
</dbReference>
<dbReference type="Pfam" id="PF07729">
    <property type="entry name" value="FCD"/>
    <property type="match status" value="1"/>
</dbReference>
<dbReference type="InterPro" id="IPR036390">
    <property type="entry name" value="WH_DNA-bd_sf"/>
</dbReference>
<evidence type="ECO:0000256" key="2">
    <source>
        <dbReference type="ARBA" id="ARBA00023125"/>
    </source>
</evidence>
<keyword evidence="6" id="KW-1185">Reference proteome</keyword>